<dbReference type="EMBL" id="BFBB01000008">
    <property type="protein sequence ID" value="GBF51093.1"/>
    <property type="molecule type" value="Genomic_DNA"/>
</dbReference>
<accession>A0A2P2E2G3</accession>
<keyword evidence="2" id="KW-1185">Reference proteome</keyword>
<proteinExistence type="predicted"/>
<evidence type="ECO:0000313" key="1">
    <source>
        <dbReference type="EMBL" id="GBF51093.1"/>
    </source>
</evidence>
<dbReference type="Proteomes" id="UP000245133">
    <property type="component" value="Unassembled WGS sequence"/>
</dbReference>
<dbReference type="AlphaFoldDB" id="A0A2P2E2G3"/>
<gene>
    <name evidence="1" type="ORF">LPTSP4_26240</name>
</gene>
<dbReference type="RefSeq" id="WP_108977427.1">
    <property type="nucleotide sequence ID" value="NZ_BFBB01000008.1"/>
</dbReference>
<dbReference type="OrthoDB" id="337223at2"/>
<sequence length="55" mass="6291">MSEEKEKKNKKIAKMTIAEIDAAIKKSQEAMNGSSSQYIRHLNERKEELLAQKKG</sequence>
<evidence type="ECO:0000313" key="2">
    <source>
        <dbReference type="Proteomes" id="UP000245133"/>
    </source>
</evidence>
<organism evidence="1 2">
    <name type="scientific">Leptospira ryugenii</name>
    <dbReference type="NCBI Taxonomy" id="1917863"/>
    <lineage>
        <taxon>Bacteria</taxon>
        <taxon>Pseudomonadati</taxon>
        <taxon>Spirochaetota</taxon>
        <taxon>Spirochaetia</taxon>
        <taxon>Leptospirales</taxon>
        <taxon>Leptospiraceae</taxon>
        <taxon>Leptospira</taxon>
    </lineage>
</organism>
<comment type="caution">
    <text evidence="1">The sequence shown here is derived from an EMBL/GenBank/DDBJ whole genome shotgun (WGS) entry which is preliminary data.</text>
</comment>
<protein>
    <submittedName>
        <fullName evidence="1">Uncharacterized protein</fullName>
    </submittedName>
</protein>
<reference evidence="1 2" key="1">
    <citation type="submission" date="2018-02" db="EMBL/GenBank/DDBJ databases">
        <title>Novel Leptospira species isolated from soil and water in Japan.</title>
        <authorList>
            <person name="Nakao R."/>
            <person name="Masuzawa T."/>
        </authorList>
    </citation>
    <scope>NUCLEOTIDE SEQUENCE [LARGE SCALE GENOMIC DNA]</scope>
    <source>
        <strain evidence="1 2">YH101</strain>
    </source>
</reference>
<name>A0A2P2E2G3_9LEPT</name>